<gene>
    <name evidence="3" type="ORF">ABT384_00680</name>
</gene>
<protein>
    <recommendedName>
        <fullName evidence="5">Secreted protein</fullName>
    </recommendedName>
</protein>
<sequence>MPAPTIRHIATSALCAALFLGTAAPALAAPPDSARNETRATAQKRAVLQDQTRALTELGTVLTPVTTLLNRALKADDDPLTDAELKELVDEANEAIAQARKEAEQARKDALAEADAARAEARKEAEEIRKELLAEIEAAKTTPSTATPTTTPSTAPTTSTNLLGGALDGLGEAINALLGVLQLNGETEAKKEDTAAKKESTAKVETDAKAEAGAATKEVEASADNLLQALVNVAVATLLDRGLPAAQLPGLPPA</sequence>
<evidence type="ECO:0000313" key="3">
    <source>
        <dbReference type="EMBL" id="MER7371165.1"/>
    </source>
</evidence>
<keyword evidence="2" id="KW-0732">Signal</keyword>
<feature type="region of interest" description="Disordered" evidence="1">
    <location>
        <begin position="138"/>
        <end position="159"/>
    </location>
</feature>
<proteinExistence type="predicted"/>
<dbReference type="RefSeq" id="WP_190069067.1">
    <property type="nucleotide sequence ID" value="NZ_BNBM01000002.1"/>
</dbReference>
<comment type="caution">
    <text evidence="3">The sequence shown here is derived from an EMBL/GenBank/DDBJ whole genome shotgun (WGS) entry which is preliminary data.</text>
</comment>
<evidence type="ECO:0008006" key="5">
    <source>
        <dbReference type="Google" id="ProtNLM"/>
    </source>
</evidence>
<organism evidence="3 4">
    <name type="scientific">Streptomyces lanatus</name>
    <dbReference type="NCBI Taxonomy" id="66900"/>
    <lineage>
        <taxon>Bacteria</taxon>
        <taxon>Bacillati</taxon>
        <taxon>Actinomycetota</taxon>
        <taxon>Actinomycetes</taxon>
        <taxon>Kitasatosporales</taxon>
        <taxon>Streptomycetaceae</taxon>
        <taxon>Streptomyces</taxon>
    </lineage>
</organism>
<name>A0ABV1XHW4_9ACTN</name>
<evidence type="ECO:0000313" key="4">
    <source>
        <dbReference type="Proteomes" id="UP001486207"/>
    </source>
</evidence>
<keyword evidence="4" id="KW-1185">Reference proteome</keyword>
<feature type="chain" id="PRO_5045296742" description="Secreted protein" evidence="2">
    <location>
        <begin position="29"/>
        <end position="254"/>
    </location>
</feature>
<accession>A0ABV1XHW4</accession>
<feature type="signal peptide" evidence="2">
    <location>
        <begin position="1"/>
        <end position="28"/>
    </location>
</feature>
<evidence type="ECO:0000256" key="1">
    <source>
        <dbReference type="SAM" id="MobiDB-lite"/>
    </source>
</evidence>
<evidence type="ECO:0000256" key="2">
    <source>
        <dbReference type="SAM" id="SignalP"/>
    </source>
</evidence>
<dbReference type="EMBL" id="JBEPFB010000001">
    <property type="protein sequence ID" value="MER7371165.1"/>
    <property type="molecule type" value="Genomic_DNA"/>
</dbReference>
<dbReference type="Proteomes" id="UP001486207">
    <property type="component" value="Unassembled WGS sequence"/>
</dbReference>
<reference evidence="3 4" key="1">
    <citation type="submission" date="2024-06" db="EMBL/GenBank/DDBJ databases">
        <title>The Natural Products Discovery Center: Release of the First 8490 Sequenced Strains for Exploring Actinobacteria Biosynthetic Diversity.</title>
        <authorList>
            <person name="Kalkreuter E."/>
            <person name="Kautsar S.A."/>
            <person name="Yang D."/>
            <person name="Bader C.D."/>
            <person name="Teijaro C.N."/>
            <person name="Fluegel L."/>
            <person name="Davis C.M."/>
            <person name="Simpson J.R."/>
            <person name="Lauterbach L."/>
            <person name="Steele A.D."/>
            <person name="Gui C."/>
            <person name="Meng S."/>
            <person name="Li G."/>
            <person name="Viehrig K."/>
            <person name="Ye F."/>
            <person name="Su P."/>
            <person name="Kiefer A.F."/>
            <person name="Nichols A."/>
            <person name="Cepeda A.J."/>
            <person name="Yan W."/>
            <person name="Fan B."/>
            <person name="Jiang Y."/>
            <person name="Adhikari A."/>
            <person name="Zheng C.-J."/>
            <person name="Schuster L."/>
            <person name="Cowan T.M."/>
            <person name="Smanski M.J."/>
            <person name="Chevrette M.G."/>
            <person name="De Carvalho L.P.S."/>
            <person name="Shen B."/>
        </authorList>
    </citation>
    <scope>NUCLEOTIDE SEQUENCE [LARGE SCALE GENOMIC DNA]</scope>
    <source>
        <strain evidence="3 4">NPDC000155</strain>
    </source>
</reference>